<evidence type="ECO:0000256" key="1">
    <source>
        <dbReference type="SAM" id="Phobius"/>
    </source>
</evidence>
<dbReference type="HOGENOM" id="CLU_2986333_0_0_9"/>
<name>A6TVZ5_ALKMQ</name>
<accession>A6TVZ5</accession>
<feature type="transmembrane region" description="Helical" evidence="1">
    <location>
        <begin position="36"/>
        <end position="54"/>
    </location>
</feature>
<evidence type="ECO:0000313" key="2">
    <source>
        <dbReference type="EMBL" id="ABR50363.1"/>
    </source>
</evidence>
<protein>
    <submittedName>
        <fullName evidence="2">Uncharacterized protein</fullName>
    </submittedName>
</protein>
<evidence type="ECO:0000313" key="3">
    <source>
        <dbReference type="Proteomes" id="UP000001572"/>
    </source>
</evidence>
<keyword evidence="3" id="KW-1185">Reference proteome</keyword>
<proteinExistence type="predicted"/>
<reference evidence="3" key="1">
    <citation type="journal article" date="2016" name="Genome Announc.">
        <title>Complete genome sequence of Alkaliphilus metalliredigens strain QYMF, an alkaliphilic and metal-reducing bacterium isolated from borax-contaminated leachate ponds.</title>
        <authorList>
            <person name="Hwang C."/>
            <person name="Copeland A."/>
            <person name="Lucas S."/>
            <person name="Lapidus A."/>
            <person name="Barry K."/>
            <person name="Detter J.C."/>
            <person name="Glavina Del Rio T."/>
            <person name="Hammon N."/>
            <person name="Israni S."/>
            <person name="Dalin E."/>
            <person name="Tice H."/>
            <person name="Pitluck S."/>
            <person name="Chertkov O."/>
            <person name="Brettin T."/>
            <person name="Bruce D."/>
            <person name="Han C."/>
            <person name="Schmutz J."/>
            <person name="Larimer F."/>
            <person name="Land M.L."/>
            <person name="Hauser L."/>
            <person name="Kyrpides N."/>
            <person name="Mikhailova N."/>
            <person name="Ye Q."/>
            <person name="Zhou J."/>
            <person name="Richardson P."/>
            <person name="Fields M.W."/>
        </authorList>
    </citation>
    <scope>NUCLEOTIDE SEQUENCE [LARGE SCALE GENOMIC DNA]</scope>
    <source>
        <strain evidence="3">QYMF</strain>
    </source>
</reference>
<sequence>MLKYREMRGVICMSAILDILFEILEVPLKKWDKLKLIHKVIFSVFLGLVLFGILTNV</sequence>
<keyword evidence="1" id="KW-1133">Transmembrane helix</keyword>
<dbReference type="EMBL" id="CP000724">
    <property type="protein sequence ID" value="ABR50363.1"/>
    <property type="molecule type" value="Genomic_DNA"/>
</dbReference>
<gene>
    <name evidence="2" type="ordered locus">Amet_4287</name>
</gene>
<dbReference type="KEGG" id="amt:Amet_4287"/>
<dbReference type="Proteomes" id="UP000001572">
    <property type="component" value="Chromosome"/>
</dbReference>
<organism evidence="2 3">
    <name type="scientific">Alkaliphilus metalliredigens (strain QYMF)</name>
    <dbReference type="NCBI Taxonomy" id="293826"/>
    <lineage>
        <taxon>Bacteria</taxon>
        <taxon>Bacillati</taxon>
        <taxon>Bacillota</taxon>
        <taxon>Clostridia</taxon>
        <taxon>Peptostreptococcales</taxon>
        <taxon>Natronincolaceae</taxon>
        <taxon>Alkaliphilus</taxon>
    </lineage>
</organism>
<dbReference type="AlphaFoldDB" id="A6TVZ5"/>
<keyword evidence="1" id="KW-0812">Transmembrane</keyword>
<keyword evidence="1" id="KW-0472">Membrane</keyword>